<dbReference type="EMBL" id="QKOE01000007">
    <property type="protein sequence ID" value="PZA16346.1"/>
    <property type="molecule type" value="Genomic_DNA"/>
</dbReference>
<sequence>MQFAALDVADRPATSAPLLARHALQHPAAPSRRYHHMLLATDFCTTTDHYHRRIIALAGRLASQVSLLQLEPDAAEDAEAASSSILLDGLSQRLSLSPTLCWLSDVSGLSPLLYRAIIDHGVDAIITGAPASRPALSHCSHIASLAGPLGCRVILINDDPDRD</sequence>
<name>A0A323UYP6_9RHOO</name>
<keyword evidence="2" id="KW-1185">Reference proteome</keyword>
<evidence type="ECO:0000313" key="1">
    <source>
        <dbReference type="EMBL" id="PZA16346.1"/>
    </source>
</evidence>
<evidence type="ECO:0000313" key="2">
    <source>
        <dbReference type="Proteomes" id="UP000248259"/>
    </source>
</evidence>
<accession>A0A323UYP6</accession>
<dbReference type="Proteomes" id="UP000248259">
    <property type="component" value="Unassembled WGS sequence"/>
</dbReference>
<dbReference type="RefSeq" id="WP_110524769.1">
    <property type="nucleotide sequence ID" value="NZ_QKOE01000007.1"/>
</dbReference>
<gene>
    <name evidence="1" type="ORF">DNK49_11835</name>
</gene>
<evidence type="ECO:0008006" key="3">
    <source>
        <dbReference type="Google" id="ProtNLM"/>
    </source>
</evidence>
<protein>
    <recommendedName>
        <fullName evidence="3">UspA domain-containing protein</fullName>
    </recommendedName>
</protein>
<reference evidence="1 2" key="1">
    <citation type="submission" date="2018-06" db="EMBL/GenBank/DDBJ databases">
        <title>Azoarcus communis strain SWub3 genome.</title>
        <authorList>
            <person name="Zorraquino Salvo V."/>
            <person name="Toubiana D."/>
            <person name="Blumwald E."/>
        </authorList>
    </citation>
    <scope>NUCLEOTIDE SEQUENCE [LARGE SCALE GENOMIC DNA]</scope>
    <source>
        <strain evidence="1 2">SWub3</strain>
    </source>
</reference>
<dbReference type="AlphaFoldDB" id="A0A323UYP6"/>
<organism evidence="1 2">
    <name type="scientific">Parazoarcus communis SWub3 = DSM 12120</name>
    <dbReference type="NCBI Taxonomy" id="1121029"/>
    <lineage>
        <taxon>Bacteria</taxon>
        <taxon>Pseudomonadati</taxon>
        <taxon>Pseudomonadota</taxon>
        <taxon>Betaproteobacteria</taxon>
        <taxon>Rhodocyclales</taxon>
        <taxon>Zoogloeaceae</taxon>
        <taxon>Parazoarcus</taxon>
    </lineage>
</organism>
<proteinExistence type="predicted"/>
<comment type="caution">
    <text evidence="1">The sequence shown here is derived from an EMBL/GenBank/DDBJ whole genome shotgun (WGS) entry which is preliminary data.</text>
</comment>